<dbReference type="PANTHER" id="PTHR42928">
    <property type="entry name" value="TRICARBOXYLATE-BINDING PROTEIN"/>
    <property type="match status" value="1"/>
</dbReference>
<dbReference type="Pfam" id="PF03401">
    <property type="entry name" value="TctC"/>
    <property type="match status" value="1"/>
</dbReference>
<name>A0A643FTN5_9BURK</name>
<dbReference type="InterPro" id="IPR042100">
    <property type="entry name" value="Bug_dom1"/>
</dbReference>
<dbReference type="RefSeq" id="WP_150988360.1">
    <property type="nucleotide sequence ID" value="NZ_CP062803.1"/>
</dbReference>
<dbReference type="CDD" id="cd13578">
    <property type="entry name" value="PBP2_Bug27"/>
    <property type="match status" value="1"/>
</dbReference>
<dbReference type="EMBL" id="CP062803">
    <property type="protein sequence ID" value="QOT77246.1"/>
    <property type="molecule type" value="Genomic_DNA"/>
</dbReference>
<dbReference type="Proteomes" id="UP000397656">
    <property type="component" value="Chromosome 1"/>
</dbReference>
<accession>A0A643FTN5</accession>
<evidence type="ECO:0000313" key="3">
    <source>
        <dbReference type="Proteomes" id="UP000397656"/>
    </source>
</evidence>
<dbReference type="PIRSF" id="PIRSF017082">
    <property type="entry name" value="YflP"/>
    <property type="match status" value="1"/>
</dbReference>
<evidence type="ECO:0000313" key="2">
    <source>
        <dbReference type="EMBL" id="QOT77246.1"/>
    </source>
</evidence>
<dbReference type="SUPFAM" id="SSF53850">
    <property type="entry name" value="Periplasmic binding protein-like II"/>
    <property type="match status" value="1"/>
</dbReference>
<organism evidence="2 3">
    <name type="scientific">Cupriavidus basilensis</name>
    <dbReference type="NCBI Taxonomy" id="68895"/>
    <lineage>
        <taxon>Bacteria</taxon>
        <taxon>Pseudomonadati</taxon>
        <taxon>Pseudomonadota</taxon>
        <taxon>Betaproteobacteria</taxon>
        <taxon>Burkholderiales</taxon>
        <taxon>Burkholderiaceae</taxon>
        <taxon>Cupriavidus</taxon>
    </lineage>
</organism>
<dbReference type="GeneID" id="98400050"/>
<proteinExistence type="inferred from homology"/>
<comment type="similarity">
    <text evidence="1">Belongs to the UPF0065 (bug) family.</text>
</comment>
<dbReference type="Gene3D" id="3.40.190.150">
    <property type="entry name" value="Bordetella uptake gene, domain 1"/>
    <property type="match status" value="1"/>
</dbReference>
<dbReference type="AlphaFoldDB" id="A0A643FTN5"/>
<dbReference type="PANTHER" id="PTHR42928:SF5">
    <property type="entry name" value="BLR1237 PROTEIN"/>
    <property type="match status" value="1"/>
</dbReference>
<gene>
    <name evidence="2" type="ORF">F7R26_003985</name>
</gene>
<sequence>MKRQALALLATAATLAAAVLPLNASAQASWPSKPITYVVPFPPGGTTDTLARLIGQRLGQALGTTVVVENRPGAGGNIGSDYASKAAPDGYTILGGTISSHAINASLYPKMPYDVVKSFAPITLIGTNANVLVVSAGSPFKTVKDIVAEAKAKPDTLAFASAGNGTSQHLAGELFKSLAGIKITHIPYKGSGPAIQDVMAGQVPMMFDTTVVAAQHIDSGKLRALAVTSARRIKSMPNVPTMAEAGVSGYELESWQAIFAPANTPKPIVDRLYKEISTIIKTPDMQARLEKLGMEPSGMSPGEFAEFQRSEIVKWAKVVKAADIRID</sequence>
<protein>
    <submittedName>
        <fullName evidence="2">Tripartite tricarboxylate transporter substrate binding protein</fullName>
    </submittedName>
</protein>
<dbReference type="InterPro" id="IPR005064">
    <property type="entry name" value="BUG"/>
</dbReference>
<reference evidence="2 3" key="1">
    <citation type="submission" date="2020-10" db="EMBL/GenBank/DDBJ databases">
        <title>Complete genome sequence of Cupriavidus basilensis CCUG 49340T.</title>
        <authorList>
            <person name="Salva-Serra F."/>
            <person name="Donoso R.A."/>
            <person name="Cho K.H."/>
            <person name="Yoo J.A."/>
            <person name="Lee K."/>
            <person name="Yoon S.-H."/>
            <person name="Perez-Pantoja D."/>
            <person name="Moore E.R.B."/>
        </authorList>
    </citation>
    <scope>NUCLEOTIDE SEQUENCE [LARGE SCALE GENOMIC DNA]</scope>
    <source>
        <strain evidence="3">CCUG 49340</strain>
    </source>
</reference>
<evidence type="ECO:0000256" key="1">
    <source>
        <dbReference type="ARBA" id="ARBA00006987"/>
    </source>
</evidence>
<dbReference type="Gene3D" id="3.40.190.10">
    <property type="entry name" value="Periplasmic binding protein-like II"/>
    <property type="match status" value="1"/>
</dbReference>